<evidence type="ECO:0000313" key="2">
    <source>
        <dbReference type="Proteomes" id="UP000792457"/>
    </source>
</evidence>
<dbReference type="AlphaFoldDB" id="A0A8K0KPH1"/>
<reference evidence="1" key="2">
    <citation type="submission" date="2017-10" db="EMBL/GenBank/DDBJ databases">
        <title>Ladona fulva Genome sequencing and assembly.</title>
        <authorList>
            <person name="Murali S."/>
            <person name="Richards S."/>
            <person name="Bandaranaike D."/>
            <person name="Bellair M."/>
            <person name="Blankenburg K."/>
            <person name="Chao H."/>
            <person name="Dinh H."/>
            <person name="Doddapaneni H."/>
            <person name="Dugan-Rocha S."/>
            <person name="Elkadiri S."/>
            <person name="Gnanaolivu R."/>
            <person name="Hernandez B."/>
            <person name="Skinner E."/>
            <person name="Javaid M."/>
            <person name="Lee S."/>
            <person name="Li M."/>
            <person name="Ming W."/>
            <person name="Munidasa M."/>
            <person name="Muniz J."/>
            <person name="Nguyen L."/>
            <person name="Hughes D."/>
            <person name="Osuji N."/>
            <person name="Pu L.-L."/>
            <person name="Puazo M."/>
            <person name="Qu C."/>
            <person name="Quiroz J."/>
            <person name="Raj R."/>
            <person name="Weissenberger G."/>
            <person name="Xin Y."/>
            <person name="Zou X."/>
            <person name="Han Y."/>
            <person name="Worley K."/>
            <person name="Muzny D."/>
            <person name="Gibbs R."/>
        </authorList>
    </citation>
    <scope>NUCLEOTIDE SEQUENCE</scope>
    <source>
        <strain evidence="1">Sampled in the wild</strain>
    </source>
</reference>
<name>A0A8K0KPH1_LADFU</name>
<sequence>MSESFVCSPMKSVRKASLELAIPLTSVQRALRKSLQLCPYHLQLANFAKKCCYMKMTILLIVSSSVMNLHFTKVDVLCIWGSENPNVVVPFQRDSPKLNVFCAISWQKVYGPLFFGEATVTDDEPENFIWQQDGAPPHWHNLVYNCLNIVELNRWIGRQGLDDRICLHVLPI</sequence>
<dbReference type="OrthoDB" id="9971063at2759"/>
<comment type="caution">
    <text evidence="1">The sequence shown here is derived from an EMBL/GenBank/DDBJ whole genome shotgun (WGS) entry which is preliminary data.</text>
</comment>
<organism evidence="1 2">
    <name type="scientific">Ladona fulva</name>
    <name type="common">Scarce chaser dragonfly</name>
    <name type="synonym">Libellula fulva</name>
    <dbReference type="NCBI Taxonomy" id="123851"/>
    <lineage>
        <taxon>Eukaryota</taxon>
        <taxon>Metazoa</taxon>
        <taxon>Ecdysozoa</taxon>
        <taxon>Arthropoda</taxon>
        <taxon>Hexapoda</taxon>
        <taxon>Insecta</taxon>
        <taxon>Pterygota</taxon>
        <taxon>Palaeoptera</taxon>
        <taxon>Odonata</taxon>
        <taxon>Epiprocta</taxon>
        <taxon>Anisoptera</taxon>
        <taxon>Libelluloidea</taxon>
        <taxon>Libellulidae</taxon>
        <taxon>Ladona</taxon>
    </lineage>
</organism>
<dbReference type="EMBL" id="KZ309352">
    <property type="protein sequence ID" value="KAG8238392.1"/>
    <property type="molecule type" value="Genomic_DNA"/>
</dbReference>
<dbReference type="PANTHER" id="PTHR47326:SF1">
    <property type="entry name" value="HTH PSQ-TYPE DOMAIN-CONTAINING PROTEIN"/>
    <property type="match status" value="1"/>
</dbReference>
<protein>
    <submittedName>
        <fullName evidence="1">Uncharacterized protein</fullName>
    </submittedName>
</protein>
<gene>
    <name evidence="1" type="ORF">J437_LFUL016827</name>
</gene>
<keyword evidence="2" id="KW-1185">Reference proteome</keyword>
<dbReference type="Proteomes" id="UP000792457">
    <property type="component" value="Unassembled WGS sequence"/>
</dbReference>
<reference evidence="1" key="1">
    <citation type="submission" date="2013-04" db="EMBL/GenBank/DDBJ databases">
        <authorList>
            <person name="Qu J."/>
            <person name="Murali S.C."/>
            <person name="Bandaranaike D."/>
            <person name="Bellair M."/>
            <person name="Blankenburg K."/>
            <person name="Chao H."/>
            <person name="Dinh H."/>
            <person name="Doddapaneni H."/>
            <person name="Downs B."/>
            <person name="Dugan-Rocha S."/>
            <person name="Elkadiri S."/>
            <person name="Gnanaolivu R.D."/>
            <person name="Hernandez B."/>
            <person name="Javaid M."/>
            <person name="Jayaseelan J.C."/>
            <person name="Lee S."/>
            <person name="Li M."/>
            <person name="Ming W."/>
            <person name="Munidasa M."/>
            <person name="Muniz J."/>
            <person name="Nguyen L."/>
            <person name="Ongeri F."/>
            <person name="Osuji N."/>
            <person name="Pu L.-L."/>
            <person name="Puazo M."/>
            <person name="Qu C."/>
            <person name="Quiroz J."/>
            <person name="Raj R."/>
            <person name="Weissenberger G."/>
            <person name="Xin Y."/>
            <person name="Zou X."/>
            <person name="Han Y."/>
            <person name="Richards S."/>
            <person name="Worley K."/>
            <person name="Muzny D."/>
            <person name="Gibbs R."/>
        </authorList>
    </citation>
    <scope>NUCLEOTIDE SEQUENCE</scope>
    <source>
        <strain evidence="1">Sampled in the wild</strain>
    </source>
</reference>
<accession>A0A8K0KPH1</accession>
<evidence type="ECO:0000313" key="1">
    <source>
        <dbReference type="EMBL" id="KAG8238392.1"/>
    </source>
</evidence>
<proteinExistence type="predicted"/>
<dbReference type="PANTHER" id="PTHR47326">
    <property type="entry name" value="TRANSPOSABLE ELEMENT TC3 TRANSPOSASE-LIKE PROTEIN"/>
    <property type="match status" value="1"/>
</dbReference>